<dbReference type="InterPro" id="IPR037185">
    <property type="entry name" value="EmrE-like"/>
</dbReference>
<keyword evidence="4" id="KW-1185">Reference proteome</keyword>
<dbReference type="PANTHER" id="PTHR22911">
    <property type="entry name" value="ACYL-MALONYL CONDENSING ENZYME-RELATED"/>
    <property type="match status" value="1"/>
</dbReference>
<dbReference type="OrthoDB" id="8690132at2"/>
<name>A0A4S8P1J4_9HYPH</name>
<protein>
    <submittedName>
        <fullName evidence="3">DMT family transporter</fullName>
    </submittedName>
</protein>
<feature type="domain" description="EamA" evidence="2">
    <location>
        <begin position="15"/>
        <end position="149"/>
    </location>
</feature>
<dbReference type="EMBL" id="STGV01000002">
    <property type="protein sequence ID" value="THV23897.1"/>
    <property type="molecule type" value="Genomic_DNA"/>
</dbReference>
<dbReference type="SUPFAM" id="SSF103481">
    <property type="entry name" value="Multidrug resistance efflux transporter EmrE"/>
    <property type="match status" value="1"/>
</dbReference>
<sequence>MTSDVTTAFPARSWLGIALVFGAAVAWSYGGAIQRFIDVEDGWTIVFWRCLFAGLFLMGFMLLRDGVRGTAWLFGAMGWPGAVIAAGFALVSTCFVLAVSMTPVANVVLFMASIPLFAALLARIVLGEAITSLTWGAIGAVIAGVAVMVSASIGEGGSILGLALAATIAIVFAGMTVLTRRHPGIRMTPAASLGSFMASIFAATQAGGFVVGGQDMALLFAFGALNLGLGMALYVTGARMIPSALAALLGTMEMILAPIWMVLLHAEVPSNRTLLGGGIVMAALFTYLISHFIAERRSRFGAAA</sequence>
<feature type="transmembrane region" description="Helical" evidence="1">
    <location>
        <begin position="70"/>
        <end position="98"/>
    </location>
</feature>
<organism evidence="3 4">
    <name type="scientific">Peteryoungia ipomoeae</name>
    <dbReference type="NCBI Taxonomy" id="1210932"/>
    <lineage>
        <taxon>Bacteria</taxon>
        <taxon>Pseudomonadati</taxon>
        <taxon>Pseudomonadota</taxon>
        <taxon>Alphaproteobacteria</taxon>
        <taxon>Hyphomicrobiales</taxon>
        <taxon>Rhizobiaceae</taxon>
        <taxon>Peteryoungia</taxon>
    </lineage>
</organism>
<dbReference type="AlphaFoldDB" id="A0A4S8P1J4"/>
<dbReference type="InterPro" id="IPR000620">
    <property type="entry name" value="EamA_dom"/>
</dbReference>
<evidence type="ECO:0000259" key="2">
    <source>
        <dbReference type="Pfam" id="PF00892"/>
    </source>
</evidence>
<dbReference type="RefSeq" id="WP_136597991.1">
    <property type="nucleotide sequence ID" value="NZ_STGV01000002.1"/>
</dbReference>
<feature type="transmembrane region" description="Helical" evidence="1">
    <location>
        <begin position="275"/>
        <end position="294"/>
    </location>
</feature>
<keyword evidence="1" id="KW-1133">Transmembrane helix</keyword>
<feature type="transmembrane region" description="Helical" evidence="1">
    <location>
        <begin position="190"/>
        <end position="211"/>
    </location>
</feature>
<gene>
    <name evidence="3" type="ORF">FAA97_07910</name>
</gene>
<accession>A0A4S8P1J4</accession>
<evidence type="ECO:0000313" key="4">
    <source>
        <dbReference type="Proteomes" id="UP000308828"/>
    </source>
</evidence>
<feature type="transmembrane region" description="Helical" evidence="1">
    <location>
        <begin position="12"/>
        <end position="30"/>
    </location>
</feature>
<comment type="caution">
    <text evidence="3">The sequence shown here is derived from an EMBL/GenBank/DDBJ whole genome shotgun (WGS) entry which is preliminary data.</text>
</comment>
<keyword evidence="1" id="KW-0472">Membrane</keyword>
<feature type="transmembrane region" description="Helical" evidence="1">
    <location>
        <begin position="133"/>
        <end position="153"/>
    </location>
</feature>
<reference evidence="3 4" key="1">
    <citation type="submission" date="2019-04" db="EMBL/GenBank/DDBJ databases">
        <title>Genome sequence of strain shin9-1.</title>
        <authorList>
            <person name="Gao J."/>
            <person name="Sun J."/>
        </authorList>
    </citation>
    <scope>NUCLEOTIDE SEQUENCE [LARGE SCALE GENOMIC DNA]</scope>
    <source>
        <strain evidence="4">shin9-1</strain>
    </source>
</reference>
<dbReference type="Pfam" id="PF00892">
    <property type="entry name" value="EamA"/>
    <property type="match status" value="2"/>
</dbReference>
<feature type="transmembrane region" description="Helical" evidence="1">
    <location>
        <begin position="42"/>
        <end position="63"/>
    </location>
</feature>
<dbReference type="GO" id="GO:0016020">
    <property type="term" value="C:membrane"/>
    <property type="evidence" value="ECO:0007669"/>
    <property type="project" value="InterPro"/>
</dbReference>
<proteinExistence type="predicted"/>
<evidence type="ECO:0000256" key="1">
    <source>
        <dbReference type="SAM" id="Phobius"/>
    </source>
</evidence>
<feature type="transmembrane region" description="Helical" evidence="1">
    <location>
        <begin position="159"/>
        <end position="178"/>
    </location>
</feature>
<feature type="transmembrane region" description="Helical" evidence="1">
    <location>
        <begin position="104"/>
        <end position="126"/>
    </location>
</feature>
<dbReference type="PANTHER" id="PTHR22911:SF135">
    <property type="entry name" value="BLR4310 PROTEIN"/>
    <property type="match status" value="1"/>
</dbReference>
<feature type="transmembrane region" description="Helical" evidence="1">
    <location>
        <begin position="217"/>
        <end position="237"/>
    </location>
</feature>
<evidence type="ECO:0000313" key="3">
    <source>
        <dbReference type="EMBL" id="THV23897.1"/>
    </source>
</evidence>
<dbReference type="Proteomes" id="UP000308828">
    <property type="component" value="Unassembled WGS sequence"/>
</dbReference>
<feature type="transmembrane region" description="Helical" evidence="1">
    <location>
        <begin position="244"/>
        <end position="263"/>
    </location>
</feature>
<feature type="domain" description="EamA" evidence="2">
    <location>
        <begin position="157"/>
        <end position="286"/>
    </location>
</feature>
<keyword evidence="1" id="KW-0812">Transmembrane</keyword>